<dbReference type="InterPro" id="IPR050549">
    <property type="entry name" value="MFS_Trehalose_Transporter"/>
</dbReference>
<feature type="transmembrane region" description="Helical" evidence="9">
    <location>
        <begin position="323"/>
        <end position="344"/>
    </location>
</feature>
<dbReference type="PANTHER" id="PTHR48021:SF33">
    <property type="entry name" value="AT22075P-RELATED"/>
    <property type="match status" value="1"/>
</dbReference>
<keyword evidence="5 9" id="KW-0812">Transmembrane</keyword>
<keyword evidence="3" id="KW-1003">Cell membrane</keyword>
<dbReference type="InterPro" id="IPR036259">
    <property type="entry name" value="MFS_trans_sf"/>
</dbReference>
<dbReference type="SUPFAM" id="SSF103473">
    <property type="entry name" value="MFS general substrate transporter"/>
    <property type="match status" value="1"/>
</dbReference>
<dbReference type="FunFam" id="1.20.1250.20:FF:000218">
    <property type="entry name" value="facilitated trehalose transporter Tret1"/>
    <property type="match status" value="1"/>
</dbReference>
<feature type="transmembrane region" description="Helical" evidence="9">
    <location>
        <begin position="291"/>
        <end position="311"/>
    </location>
</feature>
<dbReference type="PROSITE" id="PS50850">
    <property type="entry name" value="MFS"/>
    <property type="match status" value="1"/>
</dbReference>
<keyword evidence="8" id="KW-0325">Glycoprotein</keyword>
<evidence type="ECO:0000313" key="12">
    <source>
        <dbReference type="Proteomes" id="UP000183832"/>
    </source>
</evidence>
<dbReference type="EMBL" id="CVRI01000063">
    <property type="protein sequence ID" value="CRL04325.1"/>
    <property type="molecule type" value="Genomic_DNA"/>
</dbReference>
<organism evidence="11 12">
    <name type="scientific">Clunio marinus</name>
    <dbReference type="NCBI Taxonomy" id="568069"/>
    <lineage>
        <taxon>Eukaryota</taxon>
        <taxon>Metazoa</taxon>
        <taxon>Ecdysozoa</taxon>
        <taxon>Arthropoda</taxon>
        <taxon>Hexapoda</taxon>
        <taxon>Insecta</taxon>
        <taxon>Pterygota</taxon>
        <taxon>Neoptera</taxon>
        <taxon>Endopterygota</taxon>
        <taxon>Diptera</taxon>
        <taxon>Nematocera</taxon>
        <taxon>Chironomoidea</taxon>
        <taxon>Chironomidae</taxon>
        <taxon>Clunio</taxon>
    </lineage>
</organism>
<feature type="transmembrane region" description="Helical" evidence="9">
    <location>
        <begin position="258"/>
        <end position="279"/>
    </location>
</feature>
<reference evidence="11 12" key="1">
    <citation type="submission" date="2015-04" db="EMBL/GenBank/DDBJ databases">
        <authorList>
            <person name="Syromyatnikov M.Y."/>
            <person name="Popov V.N."/>
        </authorList>
    </citation>
    <scope>NUCLEOTIDE SEQUENCE [LARGE SCALE GENOMIC DNA]</scope>
</reference>
<evidence type="ECO:0000256" key="4">
    <source>
        <dbReference type="ARBA" id="ARBA00022597"/>
    </source>
</evidence>
<dbReference type="AlphaFoldDB" id="A0A1J1IVT7"/>
<feature type="transmembrane region" description="Helical" evidence="9">
    <location>
        <begin position="12"/>
        <end position="34"/>
    </location>
</feature>
<comment type="subcellular location">
    <subcellularLocation>
        <location evidence="1">Cell membrane</location>
        <topology evidence="1">Multi-pass membrane protein</topology>
    </subcellularLocation>
</comment>
<keyword evidence="12" id="KW-1185">Reference proteome</keyword>
<name>A0A1J1IVT7_9DIPT</name>
<feature type="transmembrane region" description="Helical" evidence="9">
    <location>
        <begin position="356"/>
        <end position="379"/>
    </location>
</feature>
<evidence type="ECO:0000256" key="2">
    <source>
        <dbReference type="ARBA" id="ARBA00022448"/>
    </source>
</evidence>
<dbReference type="PANTHER" id="PTHR48021">
    <property type="match status" value="1"/>
</dbReference>
<evidence type="ECO:0000256" key="9">
    <source>
        <dbReference type="SAM" id="Phobius"/>
    </source>
</evidence>
<feature type="transmembrane region" description="Helical" evidence="9">
    <location>
        <begin position="391"/>
        <end position="411"/>
    </location>
</feature>
<dbReference type="Gene3D" id="1.20.1250.20">
    <property type="entry name" value="MFS general substrate transporter like domains"/>
    <property type="match status" value="1"/>
</dbReference>
<evidence type="ECO:0000256" key="3">
    <source>
        <dbReference type="ARBA" id="ARBA00022475"/>
    </source>
</evidence>
<keyword evidence="4" id="KW-0762">Sugar transport</keyword>
<accession>A0A1J1IVT7</accession>
<proteinExistence type="predicted"/>
<dbReference type="PRINTS" id="PR00171">
    <property type="entry name" value="SUGRTRNSPORT"/>
</dbReference>
<evidence type="ECO:0000256" key="1">
    <source>
        <dbReference type="ARBA" id="ARBA00004651"/>
    </source>
</evidence>
<dbReference type="GO" id="GO:0022857">
    <property type="term" value="F:transmembrane transporter activity"/>
    <property type="evidence" value="ECO:0007669"/>
    <property type="project" value="InterPro"/>
</dbReference>
<gene>
    <name evidence="11" type="ORF">CLUMA_CG017420</name>
</gene>
<evidence type="ECO:0000256" key="5">
    <source>
        <dbReference type="ARBA" id="ARBA00022692"/>
    </source>
</evidence>
<keyword evidence="6 9" id="KW-1133">Transmembrane helix</keyword>
<protein>
    <submittedName>
        <fullName evidence="11">CLUMA_CG017420, isoform A</fullName>
    </submittedName>
</protein>
<dbReference type="InterPro" id="IPR005828">
    <property type="entry name" value="MFS_sugar_transport-like"/>
</dbReference>
<evidence type="ECO:0000256" key="7">
    <source>
        <dbReference type="ARBA" id="ARBA00023136"/>
    </source>
</evidence>
<keyword evidence="2" id="KW-0813">Transport</keyword>
<evidence type="ECO:0000313" key="11">
    <source>
        <dbReference type="EMBL" id="CRL04325.1"/>
    </source>
</evidence>
<dbReference type="InterPro" id="IPR003663">
    <property type="entry name" value="Sugar/inositol_transpt"/>
</dbReference>
<dbReference type="PROSITE" id="PS00217">
    <property type="entry name" value="SUGAR_TRANSPORT_2"/>
    <property type="match status" value="1"/>
</dbReference>
<dbReference type="GO" id="GO:0005886">
    <property type="term" value="C:plasma membrane"/>
    <property type="evidence" value="ECO:0007669"/>
    <property type="project" value="UniProtKB-SubCell"/>
</dbReference>
<evidence type="ECO:0000256" key="6">
    <source>
        <dbReference type="ARBA" id="ARBA00022989"/>
    </source>
</evidence>
<feature type="transmembrane region" description="Helical" evidence="9">
    <location>
        <begin position="417"/>
        <end position="442"/>
    </location>
</feature>
<feature type="transmembrane region" description="Helical" evidence="9">
    <location>
        <begin position="172"/>
        <end position="194"/>
    </location>
</feature>
<dbReference type="Pfam" id="PF00083">
    <property type="entry name" value="Sugar_tr"/>
    <property type="match status" value="1"/>
</dbReference>
<keyword evidence="7 9" id="KW-0472">Membrane</keyword>
<dbReference type="Proteomes" id="UP000183832">
    <property type="component" value="Unassembled WGS sequence"/>
</dbReference>
<feature type="transmembrane region" description="Helical" evidence="9">
    <location>
        <begin position="81"/>
        <end position="100"/>
    </location>
</feature>
<evidence type="ECO:0000259" key="10">
    <source>
        <dbReference type="PROSITE" id="PS50850"/>
    </source>
</evidence>
<feature type="transmembrane region" description="Helical" evidence="9">
    <location>
        <begin position="141"/>
        <end position="166"/>
    </location>
</feature>
<feature type="transmembrane region" description="Helical" evidence="9">
    <location>
        <begin position="54"/>
        <end position="74"/>
    </location>
</feature>
<feature type="domain" description="Major facilitator superfamily (MFS) profile" evidence="10">
    <location>
        <begin position="12"/>
        <end position="446"/>
    </location>
</feature>
<evidence type="ECO:0000256" key="8">
    <source>
        <dbReference type="ARBA" id="ARBA00023180"/>
    </source>
</evidence>
<dbReference type="InterPro" id="IPR005829">
    <property type="entry name" value="Sugar_transporter_CS"/>
</dbReference>
<feature type="transmembrane region" description="Helical" evidence="9">
    <location>
        <begin position="106"/>
        <end position="129"/>
    </location>
</feature>
<dbReference type="OrthoDB" id="6612291at2759"/>
<dbReference type="InterPro" id="IPR020846">
    <property type="entry name" value="MFS_dom"/>
</dbReference>
<sequence>MFERSTRKQYEATLAVNILSLCIGASISWTSPYLSTLQSKNSPFGSPVTSTEASWIGGLLAIGALIGSFFFGWLSEKLGRFWSLMSVAFPQTLWWLSVIFSPTINFLFLGRFLAGFSSGGCFVLVPLYVSEISQDHVRGSLGSFFLLSTNFGMLIIYLCGLVFDYYTTPKVMLGMIFAFVILFSFFNETPIYLLRKGKTEAAVKFLNTLRGINNLETISDEVNIELEKMISKVHNDVISRSDSIMNEFRSSPAAGKGILIGAILMTVNQLSGLFAFLNYTADIFIEAGSSFTPNISAVIVGMLLMLGSLVSLKLVHNYSRKSLYVVTTIGYVFGLLLMGIYSYYKINQDVSDLKFIPVASLSLIIFTASVGRLPLSYIMMAEIIPQNVRSFGISICTTINWIWAFILLRFFSTAVNILSFHNCMFICASFAIFGVFFVIVYVPESKDKSYQEIEDSLNGRIKLSEKHGEDVKIEEEIARL</sequence>
<dbReference type="STRING" id="568069.A0A1J1IVT7"/>